<evidence type="ECO:0000313" key="1">
    <source>
        <dbReference type="EMBL" id="EGW03546.1"/>
    </source>
</evidence>
<dbReference type="Proteomes" id="UP000001075">
    <property type="component" value="Unassembled WGS sequence"/>
</dbReference>
<name>G3IDJ3_CRIGR</name>
<accession>G3IDJ3</accession>
<sequence length="81" mass="9138">MSLKQAKQTLLETLASLRAKFQGYRRQTPRLATMHVSNQFHNGLLPPKHGTLQPWAWSSFFSKKTGQPTAAPQTSPPQEHL</sequence>
<proteinExistence type="predicted"/>
<dbReference type="AlphaFoldDB" id="G3IDJ3"/>
<evidence type="ECO:0000313" key="2">
    <source>
        <dbReference type="Proteomes" id="UP000001075"/>
    </source>
</evidence>
<organism evidence="1 2">
    <name type="scientific">Cricetulus griseus</name>
    <name type="common">Chinese hamster</name>
    <name type="synonym">Cricetulus barabensis griseus</name>
    <dbReference type="NCBI Taxonomy" id="10029"/>
    <lineage>
        <taxon>Eukaryota</taxon>
        <taxon>Metazoa</taxon>
        <taxon>Chordata</taxon>
        <taxon>Craniata</taxon>
        <taxon>Vertebrata</taxon>
        <taxon>Euteleostomi</taxon>
        <taxon>Mammalia</taxon>
        <taxon>Eutheria</taxon>
        <taxon>Euarchontoglires</taxon>
        <taxon>Glires</taxon>
        <taxon>Rodentia</taxon>
        <taxon>Myomorpha</taxon>
        <taxon>Muroidea</taxon>
        <taxon>Cricetidae</taxon>
        <taxon>Cricetinae</taxon>
        <taxon>Cricetulus</taxon>
    </lineage>
</organism>
<dbReference type="InParanoid" id="G3IDJ3"/>
<reference evidence="2" key="1">
    <citation type="journal article" date="2011" name="Nat. Biotechnol.">
        <title>The genomic sequence of the Chinese hamster ovary (CHO)-K1 cell line.</title>
        <authorList>
            <person name="Xu X."/>
            <person name="Nagarajan H."/>
            <person name="Lewis N.E."/>
            <person name="Pan S."/>
            <person name="Cai Z."/>
            <person name="Liu X."/>
            <person name="Chen W."/>
            <person name="Xie M."/>
            <person name="Wang W."/>
            <person name="Hammond S."/>
            <person name="Andersen M.R."/>
            <person name="Neff N."/>
            <person name="Passarelli B."/>
            <person name="Koh W."/>
            <person name="Fan H.C."/>
            <person name="Wang J."/>
            <person name="Gui Y."/>
            <person name="Lee K.H."/>
            <person name="Betenbaugh M.J."/>
            <person name="Quake S.R."/>
            <person name="Famili I."/>
            <person name="Palsson B.O."/>
            <person name="Wang J."/>
        </authorList>
    </citation>
    <scope>NUCLEOTIDE SEQUENCE [LARGE SCALE GENOMIC DNA]</scope>
    <source>
        <strain evidence="2">CHO K1 cell line</strain>
    </source>
</reference>
<gene>
    <name evidence="1" type="ORF">I79_021776</name>
</gene>
<dbReference type="EMBL" id="JH002066">
    <property type="protein sequence ID" value="EGW03546.1"/>
    <property type="molecule type" value="Genomic_DNA"/>
</dbReference>
<protein>
    <submittedName>
        <fullName evidence="1">Uncharacterized protein</fullName>
    </submittedName>
</protein>